<dbReference type="OrthoDB" id="770647at2"/>
<name>A0A1G9K403_9SPHI</name>
<dbReference type="EMBL" id="FNGY01000001">
    <property type="protein sequence ID" value="SDL44527.1"/>
    <property type="molecule type" value="Genomic_DNA"/>
</dbReference>
<evidence type="ECO:0000313" key="2">
    <source>
        <dbReference type="Proteomes" id="UP000183200"/>
    </source>
</evidence>
<dbReference type="Proteomes" id="UP000183200">
    <property type="component" value="Unassembled WGS sequence"/>
</dbReference>
<reference evidence="2" key="1">
    <citation type="submission" date="2016-10" db="EMBL/GenBank/DDBJ databases">
        <authorList>
            <person name="Varghese N."/>
            <person name="Submissions S."/>
        </authorList>
    </citation>
    <scope>NUCLEOTIDE SEQUENCE [LARGE SCALE GENOMIC DNA]</scope>
    <source>
        <strain evidence="2">DSM 19110</strain>
    </source>
</reference>
<evidence type="ECO:0000313" key="1">
    <source>
        <dbReference type="EMBL" id="SDL44527.1"/>
    </source>
</evidence>
<gene>
    <name evidence="1" type="ORF">SAMN05421820_101463</name>
</gene>
<protein>
    <submittedName>
        <fullName evidence="1">Uncharacterized protein</fullName>
    </submittedName>
</protein>
<dbReference type="RefSeq" id="WP_074604497.1">
    <property type="nucleotide sequence ID" value="NZ_FNGY01000001.1"/>
</dbReference>
<proteinExistence type="predicted"/>
<sequence length="176" mass="19909">MVTKLYIPVNNLGPFLTAKKISNIDIHAKTGIPTVELSQLRSGDIETIRANKLFLIAKVGKIDIKDMLLGVYPELRLNSAEDIKFDFQSISDFFNYVQKDVIQMIADKTGLAVYRIKKIKANKVNPAAHELYLIELATKTKPGTLFNILFKDLQLNSSEEEANLRLLEKKKSRKTS</sequence>
<keyword evidence="2" id="KW-1185">Reference proteome</keyword>
<accession>A0A1G9K403</accession>
<organism evidence="1 2">
    <name type="scientific">Pedobacter steynii</name>
    <dbReference type="NCBI Taxonomy" id="430522"/>
    <lineage>
        <taxon>Bacteria</taxon>
        <taxon>Pseudomonadati</taxon>
        <taxon>Bacteroidota</taxon>
        <taxon>Sphingobacteriia</taxon>
        <taxon>Sphingobacteriales</taxon>
        <taxon>Sphingobacteriaceae</taxon>
        <taxon>Pedobacter</taxon>
    </lineage>
</organism>
<dbReference type="AlphaFoldDB" id="A0A1G9K403"/>